<dbReference type="OrthoDB" id="9800814at2"/>
<dbReference type="InterPro" id="IPR006195">
    <property type="entry name" value="aa-tRNA-synth_II"/>
</dbReference>
<evidence type="ECO:0000256" key="2">
    <source>
        <dbReference type="ARBA" id="ARBA00004667"/>
    </source>
</evidence>
<feature type="binding site" evidence="12">
    <location>
        <position position="353"/>
    </location>
    <ligand>
        <name>L-histidine</name>
        <dbReference type="ChEBI" id="CHEBI:57595"/>
    </ligand>
</feature>
<dbReference type="PIRSF" id="PIRSF001549">
    <property type="entry name" value="His-tRNA_synth"/>
    <property type="match status" value="1"/>
</dbReference>
<keyword evidence="11 14" id="KW-0436">Ligase</keyword>
<keyword evidence="11" id="KW-0648">Protein biosynthesis</keyword>
<dbReference type="UniPathway" id="UPA00031">
    <property type="reaction ID" value="UER00006"/>
</dbReference>
<keyword evidence="6 11" id="KW-0547">Nucleotide-binding</keyword>
<dbReference type="GO" id="GO:0006427">
    <property type="term" value="P:histidyl-tRNA aminoacylation"/>
    <property type="evidence" value="ECO:0007669"/>
    <property type="project" value="UniProtKB-UniRule"/>
</dbReference>
<evidence type="ECO:0000313" key="14">
    <source>
        <dbReference type="EMBL" id="EDX72190.1"/>
    </source>
</evidence>
<comment type="subcellular location">
    <subcellularLocation>
        <location evidence="1 11">Cytoplasm</location>
    </subcellularLocation>
</comment>
<dbReference type="HAMAP" id="MF_00125">
    <property type="entry name" value="HisZ"/>
    <property type="match status" value="1"/>
</dbReference>
<evidence type="ECO:0000256" key="10">
    <source>
        <dbReference type="ARBA" id="ARBA00047639"/>
    </source>
</evidence>
<feature type="binding site" evidence="12">
    <location>
        <begin position="80"/>
        <end position="82"/>
    </location>
    <ligand>
        <name>L-histidine</name>
        <dbReference type="ChEBI" id="CHEBI:57595"/>
    </ligand>
</feature>
<evidence type="ECO:0000256" key="4">
    <source>
        <dbReference type="ARBA" id="ARBA00011496"/>
    </source>
</evidence>
<evidence type="ECO:0000256" key="11">
    <source>
        <dbReference type="HAMAP-Rule" id="MF_00127"/>
    </source>
</evidence>
<dbReference type="AlphaFoldDB" id="B4W0W1"/>
<keyword evidence="8 11" id="KW-0030">Aminoacyl-tRNA synthetase</keyword>
<evidence type="ECO:0000256" key="1">
    <source>
        <dbReference type="ARBA" id="ARBA00004496"/>
    </source>
</evidence>
<dbReference type="HAMAP" id="MF_00127">
    <property type="entry name" value="His_tRNA_synth"/>
    <property type="match status" value="1"/>
</dbReference>
<dbReference type="Gene3D" id="3.30.930.10">
    <property type="entry name" value="Bira Bifunctional Protein, Domain 2"/>
    <property type="match status" value="1"/>
</dbReference>
<dbReference type="NCBIfam" id="TIGR00443">
    <property type="entry name" value="hisZ_biosyn_reg"/>
    <property type="match status" value="1"/>
</dbReference>
<feature type="binding site" evidence="12">
    <location>
        <begin position="357"/>
        <end position="358"/>
    </location>
    <ligand>
        <name>L-histidine</name>
        <dbReference type="ChEBI" id="CHEBI:57595"/>
    </ligand>
</feature>
<comment type="subunit">
    <text evidence="11">Homodimer.</text>
</comment>
<feature type="binding site" evidence="12">
    <location>
        <position position="110"/>
    </location>
    <ligand>
        <name>L-histidine</name>
        <dbReference type="ChEBI" id="CHEBI:57595"/>
    </ligand>
</feature>
<dbReference type="SUPFAM" id="SSF52954">
    <property type="entry name" value="Class II aaRS ABD-related"/>
    <property type="match status" value="1"/>
</dbReference>
<evidence type="ECO:0000256" key="7">
    <source>
        <dbReference type="ARBA" id="ARBA00022840"/>
    </source>
</evidence>
<evidence type="ECO:0000256" key="6">
    <source>
        <dbReference type="ARBA" id="ARBA00022741"/>
    </source>
</evidence>
<gene>
    <name evidence="11" type="primary">hisS</name>
    <name evidence="14" type="ORF">MC7420_8282</name>
</gene>
<comment type="function">
    <text evidence="9">Required for the first step of histidine biosynthesis. May allow the feedback regulation of ATP phosphoribosyltransferase activity by histidine.</text>
</comment>
<evidence type="ECO:0000256" key="9">
    <source>
        <dbReference type="ARBA" id="ARBA00025246"/>
    </source>
</evidence>
<feature type="binding site" evidence="12">
    <location>
        <position position="124"/>
    </location>
    <ligand>
        <name>L-histidine</name>
        <dbReference type="ChEBI" id="CHEBI:57595"/>
    </ligand>
</feature>
<dbReference type="CDD" id="cd00773">
    <property type="entry name" value="HisRS-like_core"/>
    <property type="match status" value="1"/>
</dbReference>
<keyword evidence="7 11" id="KW-0067">ATP-binding</keyword>
<dbReference type="Proteomes" id="UP000003835">
    <property type="component" value="Unassembled WGS sequence"/>
</dbReference>
<dbReference type="GO" id="GO:0000105">
    <property type="term" value="P:L-histidine biosynthetic process"/>
    <property type="evidence" value="ECO:0007669"/>
    <property type="project" value="UniProtKB-UniPathway"/>
</dbReference>
<dbReference type="Pfam" id="PF13393">
    <property type="entry name" value="tRNA-synt_His"/>
    <property type="match status" value="2"/>
</dbReference>
<comment type="subunit">
    <text evidence="4">Heteromultimer composed of HisG and HisZ subunits.</text>
</comment>
<feature type="binding site" evidence="12">
    <location>
        <position position="128"/>
    </location>
    <ligand>
        <name>L-histidine</name>
        <dbReference type="ChEBI" id="CHEBI:57595"/>
    </ligand>
</feature>
<dbReference type="SUPFAM" id="SSF55681">
    <property type="entry name" value="Class II aaRS and biotin synthetases"/>
    <property type="match status" value="1"/>
</dbReference>
<dbReference type="Pfam" id="PF03129">
    <property type="entry name" value="HGTP_anticodon"/>
    <property type="match status" value="1"/>
</dbReference>
<dbReference type="Gene3D" id="3.40.50.800">
    <property type="entry name" value="Anticodon-binding domain"/>
    <property type="match status" value="1"/>
</dbReference>
<dbReference type="InterPro" id="IPR036621">
    <property type="entry name" value="Anticodon-bd_dom_sf"/>
</dbReference>
<dbReference type="HOGENOM" id="CLU_025113_3_1_3"/>
<dbReference type="PANTHER" id="PTHR43707:SF1">
    <property type="entry name" value="HISTIDINE--TRNA LIGASE, MITOCHONDRIAL-RELATED"/>
    <property type="match status" value="1"/>
</dbReference>
<evidence type="ECO:0000256" key="8">
    <source>
        <dbReference type="ARBA" id="ARBA00023146"/>
    </source>
</evidence>
<dbReference type="EC" id="6.1.1.21" evidence="11"/>
<protein>
    <recommendedName>
        <fullName evidence="11">Histidine--tRNA ligase</fullName>
        <ecNumber evidence="11">6.1.1.21</ecNumber>
    </recommendedName>
    <alternativeName>
        <fullName evidence="11">Histidyl-tRNA synthetase</fullName>
        <shortName evidence="11">HisRS</shortName>
    </alternativeName>
</protein>
<proteinExistence type="inferred from homology"/>
<dbReference type="EMBL" id="DS989866">
    <property type="protein sequence ID" value="EDX72190.1"/>
    <property type="molecule type" value="Genomic_DNA"/>
</dbReference>
<comment type="similarity">
    <text evidence="3">Belongs to the class-II aminoacyl-tRNA synthetase family. HisZ subfamily.</text>
</comment>
<dbReference type="eggNOG" id="COG0124">
    <property type="taxonomic scope" value="Bacteria"/>
</dbReference>
<dbReference type="GO" id="GO:0005737">
    <property type="term" value="C:cytoplasm"/>
    <property type="evidence" value="ECO:0007669"/>
    <property type="project" value="UniProtKB-SubCell"/>
</dbReference>
<reference evidence="14 15" key="1">
    <citation type="submission" date="2008-07" db="EMBL/GenBank/DDBJ databases">
        <authorList>
            <person name="Tandeau de Marsac N."/>
            <person name="Ferriera S."/>
            <person name="Johnson J."/>
            <person name="Kravitz S."/>
            <person name="Beeson K."/>
            <person name="Sutton G."/>
            <person name="Rogers Y.-H."/>
            <person name="Friedman R."/>
            <person name="Frazier M."/>
            <person name="Venter J.C."/>
        </authorList>
    </citation>
    <scope>NUCLEOTIDE SEQUENCE [LARGE SCALE GENOMIC DNA]</scope>
    <source>
        <strain evidence="14 15">PCC 7420</strain>
    </source>
</reference>
<dbReference type="STRING" id="118168.MC7420_8282"/>
<comment type="pathway">
    <text evidence="2">Amino-acid biosynthesis; L-histidine biosynthesis; L-histidine from 5-phospho-alpha-D-ribose 1-diphosphate: step 1/9.</text>
</comment>
<dbReference type="PANTHER" id="PTHR43707">
    <property type="entry name" value="HISTIDYL-TRNA SYNTHETASE"/>
    <property type="match status" value="1"/>
</dbReference>
<comment type="catalytic activity">
    <reaction evidence="10 11">
        <text>tRNA(His) + L-histidine + ATP = L-histidyl-tRNA(His) + AMP + diphosphate + H(+)</text>
        <dbReference type="Rhea" id="RHEA:17313"/>
        <dbReference type="Rhea" id="RHEA-COMP:9665"/>
        <dbReference type="Rhea" id="RHEA-COMP:9689"/>
        <dbReference type="ChEBI" id="CHEBI:15378"/>
        <dbReference type="ChEBI" id="CHEBI:30616"/>
        <dbReference type="ChEBI" id="CHEBI:33019"/>
        <dbReference type="ChEBI" id="CHEBI:57595"/>
        <dbReference type="ChEBI" id="CHEBI:78442"/>
        <dbReference type="ChEBI" id="CHEBI:78527"/>
        <dbReference type="ChEBI" id="CHEBI:456215"/>
        <dbReference type="EC" id="6.1.1.21"/>
    </reaction>
</comment>
<dbReference type="GO" id="GO:0005524">
    <property type="term" value="F:ATP binding"/>
    <property type="evidence" value="ECO:0007669"/>
    <property type="project" value="UniProtKB-UniRule"/>
</dbReference>
<keyword evidence="15" id="KW-1185">Reference proteome</keyword>
<evidence type="ECO:0000256" key="5">
    <source>
        <dbReference type="ARBA" id="ARBA00022490"/>
    </source>
</evidence>
<dbReference type="GO" id="GO:0004821">
    <property type="term" value="F:histidine-tRNA ligase activity"/>
    <property type="evidence" value="ECO:0007669"/>
    <property type="project" value="UniProtKB-UniRule"/>
</dbReference>
<dbReference type="InterPro" id="IPR041715">
    <property type="entry name" value="HisRS-like_core"/>
</dbReference>
<dbReference type="InterPro" id="IPR004516">
    <property type="entry name" value="HisRS/HisZ"/>
</dbReference>
<organism evidence="14 15">
    <name type="scientific">Coleofasciculus chthonoplastes PCC 7420</name>
    <dbReference type="NCBI Taxonomy" id="118168"/>
    <lineage>
        <taxon>Bacteria</taxon>
        <taxon>Bacillati</taxon>
        <taxon>Cyanobacteriota</taxon>
        <taxon>Cyanophyceae</taxon>
        <taxon>Coleofasciculales</taxon>
        <taxon>Coleofasciculaceae</taxon>
        <taxon>Coleofasciculus</taxon>
    </lineage>
</organism>
<evidence type="ECO:0000256" key="3">
    <source>
        <dbReference type="ARBA" id="ARBA00005539"/>
    </source>
</evidence>
<evidence type="ECO:0000313" key="15">
    <source>
        <dbReference type="Proteomes" id="UP000003835"/>
    </source>
</evidence>
<dbReference type="InterPro" id="IPR004517">
    <property type="entry name" value="HisZ"/>
</dbReference>
<evidence type="ECO:0000256" key="12">
    <source>
        <dbReference type="PIRSR" id="PIRSR001549-1"/>
    </source>
</evidence>
<sequence length="523" mass="58925">MRTTKIERVRGVNDVLPDDYAITKQLENTLRQCFQSFGYRPIDVPLIEYTELYLRKSGEEIAPRLYDFIYRNRRLCLRPEFTASVVRAYVDNLQGVPQPIRLYYAGSAFRYERPQKERYRQFNQMGIELIGATGAMADAEIIAIASQGLNRLGLSGYRIVLGHIGVISKFLDNLQLESRLRSFLLTNMEILRKDGKSAVEQRLCDIYPAFALYTSNPQLSPEQTNPETVHSQRLSQLFQGMAESDAQTTILDLLDSMNIELAGNRDAQEIVDRLLTKIKRQDQTERVSKALEFMSQLGQLVGEPTEVLKEAQTLLCSHGIDDAGLEQLREIIKTLEFYNLDSSQISLDLGLSRGLQYYTGMIFEIYHGAGKQERQICGGGRYDDLVGTFGGRQDTPATGFSYGMERLRLALEAEGKVWQVQRQMDALVVPVSQDDAGYAIGVAQQLRQIGLAVAMDLRGKSVSSNFQYANKQGIPYTILVGSEERQASNVVLKQMDSGEQQQLTVSDAAKHIHDGLKRMTNDQ</sequence>
<feature type="domain" description="Aminoacyl-transfer RNA synthetases class-II family profile" evidence="13">
    <location>
        <begin position="1"/>
        <end position="430"/>
    </location>
</feature>
<dbReference type="InterPro" id="IPR004154">
    <property type="entry name" value="Anticodon-bd"/>
</dbReference>
<dbReference type="PROSITE" id="PS50862">
    <property type="entry name" value="AA_TRNA_LIGASE_II"/>
    <property type="match status" value="1"/>
</dbReference>
<evidence type="ECO:0000259" key="13">
    <source>
        <dbReference type="PROSITE" id="PS50862"/>
    </source>
</evidence>
<dbReference type="InterPro" id="IPR045864">
    <property type="entry name" value="aa-tRNA-synth_II/BPL/LPL"/>
</dbReference>
<name>B4W0W1_9CYAN</name>
<dbReference type="InterPro" id="IPR015807">
    <property type="entry name" value="His-tRNA-ligase"/>
</dbReference>
<keyword evidence="5 11" id="KW-0963">Cytoplasm</keyword>
<accession>B4W0W1</accession>